<dbReference type="PANTHER" id="PTHR44411:SF1">
    <property type="entry name" value="THO COMPLEX SUBUNIT 6 HOMOLOG"/>
    <property type="match status" value="1"/>
</dbReference>
<accession>A0AA35TL88</accession>
<dbReference type="AlphaFoldDB" id="A0AA35TL88"/>
<evidence type="ECO:0000256" key="3">
    <source>
        <dbReference type="ARBA" id="ARBA00022737"/>
    </source>
</evidence>
<dbReference type="InterPro" id="IPR001680">
    <property type="entry name" value="WD40_rpt"/>
</dbReference>
<sequence length="216" mass="23229">MDLARYYNIVYDQQFSPSGKYLATGDAYGRIAVFSLTTVGSLLASGGCSDIRLWKWEELVSSLADPQPLHVLTPQSGKSGSTDTNSLVYDAASATLYSGGGDNTVQAWDINTGTVKRVFSGHTGYIHCLCVKSGGGVLSGAEDGTVRMWEKVIRHWAVNGEPLAAVPGGHSHTFSLAHNSHHKSKQYEMLTACGDSSDVHVFTDFGYRAFSLTITN</sequence>
<dbReference type="InterPro" id="IPR042626">
    <property type="entry name" value="THOC6"/>
</dbReference>
<name>A0AA35TL88_GEOBA</name>
<organism evidence="5 6">
    <name type="scientific">Geodia barretti</name>
    <name type="common">Barrett's horny sponge</name>
    <dbReference type="NCBI Taxonomy" id="519541"/>
    <lineage>
        <taxon>Eukaryota</taxon>
        <taxon>Metazoa</taxon>
        <taxon>Porifera</taxon>
        <taxon>Demospongiae</taxon>
        <taxon>Heteroscleromorpha</taxon>
        <taxon>Tetractinellida</taxon>
        <taxon>Astrophorina</taxon>
        <taxon>Geodiidae</taxon>
        <taxon>Geodia</taxon>
    </lineage>
</organism>
<dbReference type="GO" id="GO:0000346">
    <property type="term" value="C:transcription export complex"/>
    <property type="evidence" value="ECO:0007669"/>
    <property type="project" value="TreeGrafter"/>
</dbReference>
<dbReference type="SUPFAM" id="SSF50978">
    <property type="entry name" value="WD40 repeat-like"/>
    <property type="match status" value="1"/>
</dbReference>
<dbReference type="InterPro" id="IPR019775">
    <property type="entry name" value="WD40_repeat_CS"/>
</dbReference>
<dbReference type="Proteomes" id="UP001174909">
    <property type="component" value="Unassembled WGS sequence"/>
</dbReference>
<gene>
    <name evidence="5" type="ORF">GBAR_LOCUS26969</name>
</gene>
<protein>
    <submittedName>
        <fullName evidence="5">THO complex subunit 6 homolog</fullName>
    </submittedName>
</protein>
<dbReference type="GO" id="GO:0000347">
    <property type="term" value="C:THO complex"/>
    <property type="evidence" value="ECO:0007669"/>
    <property type="project" value="TreeGrafter"/>
</dbReference>
<evidence type="ECO:0000256" key="4">
    <source>
        <dbReference type="PROSITE-ProRule" id="PRU00221"/>
    </source>
</evidence>
<dbReference type="SMART" id="SM00320">
    <property type="entry name" value="WD40"/>
    <property type="match status" value="3"/>
</dbReference>
<keyword evidence="6" id="KW-1185">Reference proteome</keyword>
<keyword evidence="3" id="KW-0677">Repeat</keyword>
<dbReference type="InterPro" id="IPR036322">
    <property type="entry name" value="WD40_repeat_dom_sf"/>
</dbReference>
<feature type="repeat" description="WD" evidence="4">
    <location>
        <begin position="119"/>
        <end position="150"/>
    </location>
</feature>
<dbReference type="Gene3D" id="2.130.10.10">
    <property type="entry name" value="YVTN repeat-like/Quinoprotein amine dehydrogenase"/>
    <property type="match status" value="1"/>
</dbReference>
<dbReference type="PANTHER" id="PTHR44411">
    <property type="entry name" value="THO COMPLEX SUBUNIT 6 HOMOLOG"/>
    <property type="match status" value="1"/>
</dbReference>
<dbReference type="GO" id="GO:0006406">
    <property type="term" value="P:mRNA export from nucleus"/>
    <property type="evidence" value="ECO:0007669"/>
    <property type="project" value="TreeGrafter"/>
</dbReference>
<keyword evidence="2 4" id="KW-0853">WD repeat</keyword>
<dbReference type="EMBL" id="CASHTH010003761">
    <property type="protein sequence ID" value="CAI8048951.1"/>
    <property type="molecule type" value="Genomic_DNA"/>
</dbReference>
<dbReference type="InterPro" id="IPR015943">
    <property type="entry name" value="WD40/YVTN_repeat-like_dom_sf"/>
</dbReference>
<comment type="caution">
    <text evidence="5">The sequence shown here is derived from an EMBL/GenBank/DDBJ whole genome shotgun (WGS) entry which is preliminary data.</text>
</comment>
<comment type="similarity">
    <text evidence="1">Belongs to the WD repeat THOC6 family.</text>
</comment>
<reference evidence="5" key="1">
    <citation type="submission" date="2023-03" db="EMBL/GenBank/DDBJ databases">
        <authorList>
            <person name="Steffen K."/>
            <person name="Cardenas P."/>
        </authorList>
    </citation>
    <scope>NUCLEOTIDE SEQUENCE</scope>
</reference>
<evidence type="ECO:0000256" key="1">
    <source>
        <dbReference type="ARBA" id="ARBA00009728"/>
    </source>
</evidence>
<dbReference type="PROSITE" id="PS00678">
    <property type="entry name" value="WD_REPEATS_1"/>
    <property type="match status" value="1"/>
</dbReference>
<evidence type="ECO:0000313" key="6">
    <source>
        <dbReference type="Proteomes" id="UP001174909"/>
    </source>
</evidence>
<evidence type="ECO:0000256" key="2">
    <source>
        <dbReference type="ARBA" id="ARBA00022574"/>
    </source>
</evidence>
<dbReference type="Pfam" id="PF00400">
    <property type="entry name" value="WD40"/>
    <property type="match status" value="3"/>
</dbReference>
<evidence type="ECO:0000313" key="5">
    <source>
        <dbReference type="EMBL" id="CAI8048951.1"/>
    </source>
</evidence>
<proteinExistence type="inferred from homology"/>
<dbReference type="PROSITE" id="PS50082">
    <property type="entry name" value="WD_REPEATS_2"/>
    <property type="match status" value="2"/>
</dbReference>
<feature type="repeat" description="WD" evidence="4">
    <location>
        <begin position="77"/>
        <end position="118"/>
    </location>
</feature>